<protein>
    <submittedName>
        <fullName evidence="2">Uncharacterized protein</fullName>
    </submittedName>
</protein>
<feature type="region of interest" description="Disordered" evidence="1">
    <location>
        <begin position="498"/>
        <end position="523"/>
    </location>
</feature>
<proteinExistence type="predicted"/>
<dbReference type="EMBL" id="KV442078">
    <property type="protein sequence ID" value="OAQ25448.1"/>
    <property type="molecule type" value="Genomic_DNA"/>
</dbReference>
<dbReference type="Proteomes" id="UP000078512">
    <property type="component" value="Unassembled WGS sequence"/>
</dbReference>
<gene>
    <name evidence="2" type="ORF">K457DRAFT_158124</name>
</gene>
<feature type="region of interest" description="Disordered" evidence="1">
    <location>
        <begin position="115"/>
        <end position="148"/>
    </location>
</feature>
<evidence type="ECO:0000313" key="3">
    <source>
        <dbReference type="Proteomes" id="UP000078512"/>
    </source>
</evidence>
<keyword evidence="3" id="KW-1185">Reference proteome</keyword>
<sequence>MSTIRYSGDESLNKDTTLNLHPYFTHRPPKEWSLVDFIDANPHQPEEYVRGLHSIGNHKGQPADLKNFAKNAWLYFKSEYGKLEIMKEQATRLSSTTADTIKEQSFAQELTNLVQHPQQQQQQQHRKRTFTSCTAARDRTPSPHNHAQAQDIDNLFTNESFDFSALEWLPCRWTSGNQDLVQLFREFQSSQTTKPYSLSADGIADLTDGGEFTLYLNALFEPREIDPWESCLELDIDKDLEGQVTDILRPFQTHKDMIKAVRGMNHEDDVVHYLGQVLAGYERFFRLQRSAAMSNERQVFTDLIVAALDGPLSKNDLTLRLFEVPVKGNSWRKNVGRDPLSDKTVPGRMADAVVESPTGLQLLIVETAHLDGRATTKKAASDRWKIARALRDTWLLNVREAISDEKKPSNVVVFGLQLFGVEAHLLALDFVGTHRLYHVGKVKIPVSESALPVLLPRLLSLMSAAADQVNLKCTEYAEAQELSRKEQRLFAQVLQRFNATSSTPPNPNKKKKKKDVVALSDDE</sequence>
<reference evidence="2 3" key="1">
    <citation type="submission" date="2016-05" db="EMBL/GenBank/DDBJ databases">
        <title>Genome sequencing reveals origins of a unique bacterial endosymbiosis in the earliest lineages of terrestrial Fungi.</title>
        <authorList>
            <consortium name="DOE Joint Genome Institute"/>
            <person name="Uehling J."/>
            <person name="Gryganskyi A."/>
            <person name="Hameed K."/>
            <person name="Tschaplinski T."/>
            <person name="Misztal P."/>
            <person name="Wu S."/>
            <person name="Desiro A."/>
            <person name="Vande Pol N."/>
            <person name="Du Z.-Y."/>
            <person name="Zienkiewicz A."/>
            <person name="Zienkiewicz K."/>
            <person name="Morin E."/>
            <person name="Tisserant E."/>
            <person name="Splivallo R."/>
            <person name="Hainaut M."/>
            <person name="Henrissat B."/>
            <person name="Ohm R."/>
            <person name="Kuo A."/>
            <person name="Yan J."/>
            <person name="Lipzen A."/>
            <person name="Nolan M."/>
            <person name="Labutti K."/>
            <person name="Barry K."/>
            <person name="Goldstein A."/>
            <person name="Labbe J."/>
            <person name="Schadt C."/>
            <person name="Tuskan G."/>
            <person name="Grigoriev I."/>
            <person name="Martin F."/>
            <person name="Vilgalys R."/>
            <person name="Bonito G."/>
        </authorList>
    </citation>
    <scope>NUCLEOTIDE SEQUENCE [LARGE SCALE GENOMIC DNA]</scope>
    <source>
        <strain evidence="2 3">AG-77</strain>
    </source>
</reference>
<evidence type="ECO:0000256" key="1">
    <source>
        <dbReference type="SAM" id="MobiDB-lite"/>
    </source>
</evidence>
<evidence type="ECO:0000313" key="2">
    <source>
        <dbReference type="EMBL" id="OAQ25448.1"/>
    </source>
</evidence>
<name>A0A197JKE6_9FUNG</name>
<accession>A0A197JKE6</accession>
<dbReference type="AlphaFoldDB" id="A0A197JKE6"/>
<dbReference type="OrthoDB" id="2384033at2759"/>
<organism evidence="2 3">
    <name type="scientific">Linnemannia elongata AG-77</name>
    <dbReference type="NCBI Taxonomy" id="1314771"/>
    <lineage>
        <taxon>Eukaryota</taxon>
        <taxon>Fungi</taxon>
        <taxon>Fungi incertae sedis</taxon>
        <taxon>Mucoromycota</taxon>
        <taxon>Mortierellomycotina</taxon>
        <taxon>Mortierellomycetes</taxon>
        <taxon>Mortierellales</taxon>
        <taxon>Mortierellaceae</taxon>
        <taxon>Linnemannia</taxon>
    </lineage>
</organism>